<dbReference type="EMBL" id="ML119690">
    <property type="protein sequence ID" value="RPA80195.1"/>
    <property type="molecule type" value="Genomic_DNA"/>
</dbReference>
<evidence type="ECO:0000313" key="1">
    <source>
        <dbReference type="EMBL" id="RPA80195.1"/>
    </source>
</evidence>
<dbReference type="Proteomes" id="UP000275078">
    <property type="component" value="Unassembled WGS sequence"/>
</dbReference>
<accession>A0A3N4I254</accession>
<gene>
    <name evidence="1" type="ORF">BJ508DRAFT_307587</name>
</gene>
<dbReference type="AlphaFoldDB" id="A0A3N4I254"/>
<proteinExistence type="predicted"/>
<evidence type="ECO:0000313" key="2">
    <source>
        <dbReference type="Proteomes" id="UP000275078"/>
    </source>
</evidence>
<organism evidence="1 2">
    <name type="scientific">Ascobolus immersus RN42</name>
    <dbReference type="NCBI Taxonomy" id="1160509"/>
    <lineage>
        <taxon>Eukaryota</taxon>
        <taxon>Fungi</taxon>
        <taxon>Dikarya</taxon>
        <taxon>Ascomycota</taxon>
        <taxon>Pezizomycotina</taxon>
        <taxon>Pezizomycetes</taxon>
        <taxon>Pezizales</taxon>
        <taxon>Ascobolaceae</taxon>
        <taxon>Ascobolus</taxon>
    </lineage>
</organism>
<keyword evidence="2" id="KW-1185">Reference proteome</keyword>
<protein>
    <submittedName>
        <fullName evidence="1">Uncharacterized protein</fullName>
    </submittedName>
</protein>
<sequence>MSTPNERPPETPFSFRDAVLKDTQLPKISPANLTPATTLTDEEALLEVIKIQQLWDKRWMVKVYTGLGHQSKTASAKRIGEDCTQFADGLVEEYLRQIPAGKPRPVVIRLGITPHTRHGAIAVRLNQRYTAFIESSFRKVEVGENGNKIFATHREARRDGGYWDARADGTYWFFNKGRGPYRADLFTAEQFSTFTTAKWEAKPNVFVLLYSENGYFHGCIDFNHTSGLISASYEMRKGQTFDPTKTYSTIEPWFTVPTNAKGLKQAMKHLDRAVVMWSTRRNTKSNARNRAAILDQWCNLKPSLEAFIETKWVLQ</sequence>
<name>A0A3N4I254_ASCIM</name>
<reference evidence="1 2" key="1">
    <citation type="journal article" date="2018" name="Nat. Ecol. Evol.">
        <title>Pezizomycetes genomes reveal the molecular basis of ectomycorrhizal truffle lifestyle.</title>
        <authorList>
            <person name="Murat C."/>
            <person name="Payen T."/>
            <person name="Noel B."/>
            <person name="Kuo A."/>
            <person name="Morin E."/>
            <person name="Chen J."/>
            <person name="Kohler A."/>
            <person name="Krizsan K."/>
            <person name="Balestrini R."/>
            <person name="Da Silva C."/>
            <person name="Montanini B."/>
            <person name="Hainaut M."/>
            <person name="Levati E."/>
            <person name="Barry K.W."/>
            <person name="Belfiori B."/>
            <person name="Cichocki N."/>
            <person name="Clum A."/>
            <person name="Dockter R.B."/>
            <person name="Fauchery L."/>
            <person name="Guy J."/>
            <person name="Iotti M."/>
            <person name="Le Tacon F."/>
            <person name="Lindquist E.A."/>
            <person name="Lipzen A."/>
            <person name="Malagnac F."/>
            <person name="Mello A."/>
            <person name="Molinier V."/>
            <person name="Miyauchi S."/>
            <person name="Poulain J."/>
            <person name="Riccioni C."/>
            <person name="Rubini A."/>
            <person name="Sitrit Y."/>
            <person name="Splivallo R."/>
            <person name="Traeger S."/>
            <person name="Wang M."/>
            <person name="Zifcakova L."/>
            <person name="Wipf D."/>
            <person name="Zambonelli A."/>
            <person name="Paolocci F."/>
            <person name="Nowrousian M."/>
            <person name="Ottonello S."/>
            <person name="Baldrian P."/>
            <person name="Spatafora J.W."/>
            <person name="Henrissat B."/>
            <person name="Nagy L.G."/>
            <person name="Aury J.M."/>
            <person name="Wincker P."/>
            <person name="Grigoriev I.V."/>
            <person name="Bonfante P."/>
            <person name="Martin F.M."/>
        </authorList>
    </citation>
    <scope>NUCLEOTIDE SEQUENCE [LARGE SCALE GENOMIC DNA]</scope>
    <source>
        <strain evidence="1 2">RN42</strain>
    </source>
</reference>